<dbReference type="SUPFAM" id="SSF82171">
    <property type="entry name" value="DPP6 N-terminal domain-like"/>
    <property type="match status" value="1"/>
</dbReference>
<feature type="compositionally biased region" description="Basic and acidic residues" evidence="1">
    <location>
        <begin position="182"/>
        <end position="206"/>
    </location>
</feature>
<dbReference type="Proteomes" id="UP000184212">
    <property type="component" value="Unassembled WGS sequence"/>
</dbReference>
<sequence length="976" mass="110444">MDVMHHGAVNTHGSGSKKLSHMNKLFTAALLLVACLPLSAQKKSVAQPKKALTAEAFAIWKEIPYKAISPDGGVVAFTINPQDGDGKVVFYHLKTNAQDSVRRAAEINLTADSRYAVFKIKPPLQQVKELRRQKKKKEDLPKDSLGVYSFASRKTEKIAEVRSYKIPEKVGGWIAYQLEPKKDVKPKPEDKKPDEKPKTLPDTLKKKEVKPKPVKKNNDTNGYTLKLKRLADGKEFSFGFVKEYALAKYGQGLLLTTTGNDSSMKAGVYWFDLKEEKLTALLEGKSKQKFKNLSINEDGTQVAFVVDLDTTKAPLRYPKLYSWKTGEPKAGILADETSASLPAKWIVSEHSTPYFSKDGTKLYLGVNPQPVVQDTTLLPEEIVSVEIWSARDSVLYTQQNKQLEATRKQAFAAVVHLQDKKLVVLANKDIPTIAVADEGNANIVLATSDINYRWSDFYDPSGFSDAYVLNLSNGARQPVISKVKGNPNLSAKAKYVYWFNLEDTTWYSYSVATQKTVALTKSLKTSFADEENDTPDYSPAYGILGWTANDAALLVYDRYDIWSLDPENKIAPVNITKLGRQQKLVFRYIRLDPEERFIDPAKELLLSAFNEDTKQSGYYKLSLKDNKLTKLLMSDHRYAVTTKAKNADKLIFTRENFREFPDVWTSDVNLTASSTKKLSDANPQMKQYKWGTVEIVDWVSLDNVPLKGLLYKPDNFDASKKYPMIVYYYEKNSDGIHTYVAPEPLRSSVNRSMYVSNDYIIFVPDIVYRIGYPGQSAYNCIMPGVTKLLSLGFVDEKNVGLQGHSWGGYQTAYLVTRTNFFKAAEAGAVVSNMVSAYGGIRWETGLSRMFQYEHSQSRLGATLWEKPLLYVENSPIFFADKIETPLLLLHNDADGHVPWYQGIEMYMALRRLNKPAWMLNYNGEPHWPVKRENRIDFQIRMGQFFDHYLKGAPMPEWMRKGIPAVEKGINKGYSTK</sequence>
<keyword evidence="3" id="KW-0645">Protease</keyword>
<dbReference type="GO" id="GO:0008239">
    <property type="term" value="F:dipeptidyl-peptidase activity"/>
    <property type="evidence" value="ECO:0007669"/>
    <property type="project" value="TreeGrafter"/>
</dbReference>
<dbReference type="InterPro" id="IPR050278">
    <property type="entry name" value="Serine_Prot_S9B/DPPIV"/>
</dbReference>
<protein>
    <submittedName>
        <fullName evidence="3">Dipeptidyl aminopeptidase/acylaminoacyl peptidase</fullName>
    </submittedName>
</protein>
<dbReference type="GO" id="GO:0004177">
    <property type="term" value="F:aminopeptidase activity"/>
    <property type="evidence" value="ECO:0007669"/>
    <property type="project" value="UniProtKB-KW"/>
</dbReference>
<evidence type="ECO:0000256" key="1">
    <source>
        <dbReference type="SAM" id="MobiDB-lite"/>
    </source>
</evidence>
<accession>A0A1M5XM57</accession>
<keyword evidence="3" id="KW-0031">Aminopeptidase</keyword>
<dbReference type="Pfam" id="PF00326">
    <property type="entry name" value="Peptidase_S9"/>
    <property type="match status" value="1"/>
</dbReference>
<reference evidence="3 4" key="1">
    <citation type="submission" date="2016-11" db="EMBL/GenBank/DDBJ databases">
        <authorList>
            <person name="Jaros S."/>
            <person name="Januszkiewicz K."/>
            <person name="Wedrychowicz H."/>
        </authorList>
    </citation>
    <scope>NUCLEOTIDE SEQUENCE [LARGE SCALE GENOMIC DNA]</scope>
    <source>
        <strain evidence="3 4">DSM 24574</strain>
    </source>
</reference>
<dbReference type="GO" id="GO:0008236">
    <property type="term" value="F:serine-type peptidase activity"/>
    <property type="evidence" value="ECO:0007669"/>
    <property type="project" value="InterPro"/>
</dbReference>
<evidence type="ECO:0000313" key="3">
    <source>
        <dbReference type="EMBL" id="SHI00927.1"/>
    </source>
</evidence>
<dbReference type="STRING" id="947013.SAMN04488109_6737"/>
<dbReference type="InterPro" id="IPR029058">
    <property type="entry name" value="AB_hydrolase_fold"/>
</dbReference>
<keyword evidence="3" id="KW-0378">Hydrolase</keyword>
<dbReference type="AlphaFoldDB" id="A0A1M5XM57"/>
<dbReference type="PANTHER" id="PTHR11731:SF193">
    <property type="entry name" value="DIPEPTIDYL PEPTIDASE 9"/>
    <property type="match status" value="1"/>
</dbReference>
<evidence type="ECO:0000313" key="4">
    <source>
        <dbReference type="Proteomes" id="UP000184212"/>
    </source>
</evidence>
<proteinExistence type="predicted"/>
<dbReference type="EMBL" id="FQWQ01000006">
    <property type="protein sequence ID" value="SHI00927.1"/>
    <property type="molecule type" value="Genomic_DNA"/>
</dbReference>
<gene>
    <name evidence="3" type="ORF">SAMN04488109_6737</name>
</gene>
<name>A0A1M5XM57_9BACT</name>
<feature type="region of interest" description="Disordered" evidence="1">
    <location>
        <begin position="182"/>
        <end position="220"/>
    </location>
</feature>
<evidence type="ECO:0000259" key="2">
    <source>
        <dbReference type="Pfam" id="PF00326"/>
    </source>
</evidence>
<keyword evidence="4" id="KW-1185">Reference proteome</keyword>
<dbReference type="Gene3D" id="3.40.50.1820">
    <property type="entry name" value="alpha/beta hydrolase"/>
    <property type="match status" value="1"/>
</dbReference>
<feature type="domain" description="Peptidase S9 prolyl oligopeptidase catalytic" evidence="2">
    <location>
        <begin position="776"/>
        <end position="951"/>
    </location>
</feature>
<dbReference type="SUPFAM" id="SSF53474">
    <property type="entry name" value="alpha/beta-Hydrolases"/>
    <property type="match status" value="1"/>
</dbReference>
<dbReference type="InterPro" id="IPR001375">
    <property type="entry name" value="Peptidase_S9_cat"/>
</dbReference>
<dbReference type="PANTHER" id="PTHR11731">
    <property type="entry name" value="PROTEASE FAMILY S9B,C DIPEPTIDYL-PEPTIDASE IV-RELATED"/>
    <property type="match status" value="1"/>
</dbReference>
<organism evidence="3 4">
    <name type="scientific">Chryseolinea serpens</name>
    <dbReference type="NCBI Taxonomy" id="947013"/>
    <lineage>
        <taxon>Bacteria</taxon>
        <taxon>Pseudomonadati</taxon>
        <taxon>Bacteroidota</taxon>
        <taxon>Cytophagia</taxon>
        <taxon>Cytophagales</taxon>
        <taxon>Fulvivirgaceae</taxon>
        <taxon>Chryseolinea</taxon>
    </lineage>
</organism>
<dbReference type="GO" id="GO:0006508">
    <property type="term" value="P:proteolysis"/>
    <property type="evidence" value="ECO:0007669"/>
    <property type="project" value="InterPro"/>
</dbReference>